<feature type="transmembrane region" description="Helical" evidence="1">
    <location>
        <begin position="412"/>
        <end position="430"/>
    </location>
</feature>
<organism evidence="2 3">
    <name type="scientific">Butyribacter intestini</name>
    <dbReference type="NCBI Taxonomy" id="1703332"/>
    <lineage>
        <taxon>Bacteria</taxon>
        <taxon>Bacillati</taxon>
        <taxon>Bacillota</taxon>
        <taxon>Clostridia</taxon>
        <taxon>Lachnospirales</taxon>
        <taxon>Lachnospiraceae</taxon>
        <taxon>Butyribacter</taxon>
    </lineage>
</organism>
<dbReference type="Proteomes" id="UP000050833">
    <property type="component" value="Unassembled WGS sequence"/>
</dbReference>
<evidence type="ECO:0008006" key="4">
    <source>
        <dbReference type="Google" id="ProtNLM"/>
    </source>
</evidence>
<evidence type="ECO:0000313" key="2">
    <source>
        <dbReference type="EMBL" id="KQC85866.1"/>
    </source>
</evidence>
<accession>A0AAW3JU98</accession>
<dbReference type="PANTHER" id="PTHR38454">
    <property type="entry name" value="INTEGRAL MEMBRANE PROTEIN-RELATED"/>
    <property type="match status" value="1"/>
</dbReference>
<feature type="transmembrane region" description="Helical" evidence="1">
    <location>
        <begin position="195"/>
        <end position="224"/>
    </location>
</feature>
<keyword evidence="1" id="KW-0812">Transmembrane</keyword>
<keyword evidence="1" id="KW-1133">Transmembrane helix</keyword>
<feature type="transmembrane region" description="Helical" evidence="1">
    <location>
        <begin position="110"/>
        <end position="132"/>
    </location>
</feature>
<dbReference type="AlphaFoldDB" id="A0AAW3JU98"/>
<sequence>MKVQTVKSGKIYKDFPMFISVFILAELMMLYILKNNGFYPFGTKSMLIMDMKNQYVEFITSLRNIIRGEDSIFFSWSRSMGGNYIGVFAYYIASPFSFLTLLFSVEKMPVAIEFLTCLKIGLCGISFCIYAKYLFDKYNAKSKILNICLIIPSICYAFMSYTMVYSLSIMWLDAVIFLPLILMGLEKIFDGSKGLQYVLCLTLLFISNYYTGYMVAIFTGLYFIIKIVSQYDISKRNIKKELSILIHFIMTSLMSVALAAPLLLASLKDLMSGKLSDVYTGYEPAESTNFVFAKIFTKFLYGKYDSITNTGLPAIYCGFVIIIFAALFFFMKNINIREKIGMILLICLFLLSFYFVGLDKVWHGFQYPNWFPYRYAFLFSFTLIYMALRTLISIDLSQAKLKMHLLEIIPNYVYKMAAFIIIVGVLIEMANNGAILIKGLGNEFGYGEMEEYTSFIRKTKPLVDGIKKNDNDLYRVNQRYDYSKNDAMLLGYHGMTHYSSAFNAYINNLIPKLGLGQSYFWNSGYSSTPLTDSIFGCKYTISDETMPASCYTQLDTTAEGGSSYKNDMALPFAYAVSDKCTEPDLNQPGIFANQNNYLSSVTGTTVNYFTGCQFSVKQDTANTWTYSIQAVSDNPMYLYMQSNAGYADVYVNNNRISDYFSERKTGALYLGDFTTGQTVTVQVVAADDGNTYSQTFTDIVQLDVAALKNTTASLQKHGLKIKKQNGNSISGEIILDNGQNQIMTSIPYDEGWTIYIDGEKTDYTKYAGSFIKFDCSSGKHTITMKYVSPGFYQGVIVGIIGLLAFAFVFILHPMRKSRENKIAMTL</sequence>
<evidence type="ECO:0000313" key="3">
    <source>
        <dbReference type="Proteomes" id="UP000050833"/>
    </source>
</evidence>
<dbReference type="RefSeq" id="WP_055940884.1">
    <property type="nucleotide sequence ID" value="NZ_JAQDCV010000010.1"/>
</dbReference>
<proteinExistence type="predicted"/>
<feature type="transmembrane region" description="Helical" evidence="1">
    <location>
        <begin position="12"/>
        <end position="33"/>
    </location>
</feature>
<feature type="transmembrane region" description="Helical" evidence="1">
    <location>
        <begin position="791"/>
        <end position="811"/>
    </location>
</feature>
<dbReference type="InterPro" id="IPR018580">
    <property type="entry name" value="Uncharacterised_YfhO"/>
</dbReference>
<keyword evidence="3" id="KW-1185">Reference proteome</keyword>
<feature type="transmembrane region" description="Helical" evidence="1">
    <location>
        <begin position="340"/>
        <end position="358"/>
    </location>
</feature>
<feature type="transmembrane region" description="Helical" evidence="1">
    <location>
        <begin position="244"/>
        <end position="267"/>
    </location>
</feature>
<dbReference type="PANTHER" id="PTHR38454:SF1">
    <property type="entry name" value="INTEGRAL MEMBRANE PROTEIN"/>
    <property type="match status" value="1"/>
</dbReference>
<dbReference type="EMBL" id="LLKB01000001">
    <property type="protein sequence ID" value="KQC85866.1"/>
    <property type="molecule type" value="Genomic_DNA"/>
</dbReference>
<reference evidence="2 3" key="1">
    <citation type="submission" date="2015-10" db="EMBL/GenBank/DDBJ databases">
        <title>Butyribacter intestini gen. nov., sp. nov., a butyric acid-producing bacterium of the family Lachnospiraceae isolated from the human faeces.</title>
        <authorList>
            <person name="Zou Y."/>
            <person name="Xue W."/>
            <person name="Luo G."/>
            <person name="Lv M."/>
        </authorList>
    </citation>
    <scope>NUCLEOTIDE SEQUENCE [LARGE SCALE GENOMIC DNA]</scope>
    <source>
        <strain evidence="2 3">TF01-11</strain>
    </source>
</reference>
<feature type="transmembrane region" description="Helical" evidence="1">
    <location>
        <begin position="370"/>
        <end position="392"/>
    </location>
</feature>
<keyword evidence="1" id="KW-0472">Membrane</keyword>
<dbReference type="Pfam" id="PF09586">
    <property type="entry name" value="YfhO"/>
    <property type="match status" value="2"/>
</dbReference>
<protein>
    <recommendedName>
        <fullName evidence="4">Bacterial membrane protein YfhO</fullName>
    </recommendedName>
</protein>
<comment type="caution">
    <text evidence="2">The sequence shown here is derived from an EMBL/GenBank/DDBJ whole genome shotgun (WGS) entry which is preliminary data.</text>
</comment>
<feature type="transmembrane region" description="Helical" evidence="1">
    <location>
        <begin position="144"/>
        <end position="164"/>
    </location>
</feature>
<feature type="transmembrane region" description="Helical" evidence="1">
    <location>
        <begin position="313"/>
        <end position="331"/>
    </location>
</feature>
<gene>
    <name evidence="2" type="ORF">APZ18_01295</name>
</gene>
<evidence type="ECO:0000256" key="1">
    <source>
        <dbReference type="SAM" id="Phobius"/>
    </source>
</evidence>
<feature type="transmembrane region" description="Helical" evidence="1">
    <location>
        <begin position="84"/>
        <end position="103"/>
    </location>
</feature>
<name>A0AAW3JU98_9FIRM</name>